<name>A0A419SQ32_9BACL</name>
<evidence type="ECO:0000313" key="2">
    <source>
        <dbReference type="Proteomes" id="UP000284219"/>
    </source>
</evidence>
<sequence>MAKSPSHKFGQIIGDLMELAIYPLLVEVCDKYKLYLDKKGVRQARGRRKKVSWIDSYGNAHDLDFVLERDGSQDVIGQPVAFIEVAWRRYTKHSRNKAQEIQGAIMPLKETHSKTAPFIGAVLSGVFTEGAVNQLESLGFNILYFEYDTVIEAFKHVNIDARFDEDTAVEDFEDKIESWESLSGEDMQSLLDRLHELNSKGIKKFMSNLEKTITRYIESIRVLPLHGESFEYTNIPDVITFIKGYEECKTISAEFIKYEVIVRYNNGDRIDAEFKSKDSVVDFLESFLPPFKPQI</sequence>
<dbReference type="GO" id="GO:0008168">
    <property type="term" value="F:methyltransferase activity"/>
    <property type="evidence" value="ECO:0007669"/>
    <property type="project" value="UniProtKB-KW"/>
</dbReference>
<proteinExistence type="predicted"/>
<gene>
    <name evidence="1" type="ORF">BEP19_16885</name>
</gene>
<dbReference type="AlphaFoldDB" id="A0A419SQ32"/>
<dbReference type="GO" id="GO:0032259">
    <property type="term" value="P:methylation"/>
    <property type="evidence" value="ECO:0007669"/>
    <property type="project" value="UniProtKB-KW"/>
</dbReference>
<organism evidence="1 2">
    <name type="scientific">Ammoniphilus oxalaticus</name>
    <dbReference type="NCBI Taxonomy" id="66863"/>
    <lineage>
        <taxon>Bacteria</taxon>
        <taxon>Bacillati</taxon>
        <taxon>Bacillota</taxon>
        <taxon>Bacilli</taxon>
        <taxon>Bacillales</taxon>
        <taxon>Paenibacillaceae</taxon>
        <taxon>Aneurinibacillus group</taxon>
        <taxon>Ammoniphilus</taxon>
    </lineage>
</organism>
<comment type="caution">
    <text evidence="1">The sequence shown here is derived from an EMBL/GenBank/DDBJ whole genome shotgun (WGS) entry which is preliminary data.</text>
</comment>
<reference evidence="1 2" key="1">
    <citation type="submission" date="2016-08" db="EMBL/GenBank/DDBJ databases">
        <title>Novel Firmicute Genomes.</title>
        <authorList>
            <person name="Poppleton D.I."/>
            <person name="Gribaldo S."/>
        </authorList>
    </citation>
    <scope>NUCLEOTIDE SEQUENCE [LARGE SCALE GENOMIC DNA]</scope>
    <source>
        <strain evidence="1 2">RAOx-1</strain>
    </source>
</reference>
<dbReference type="OrthoDB" id="7061039at2"/>
<protein>
    <submittedName>
        <fullName evidence="1">DNA methylase</fullName>
    </submittedName>
</protein>
<dbReference type="EMBL" id="MCHY01000003">
    <property type="protein sequence ID" value="RKD26512.1"/>
    <property type="molecule type" value="Genomic_DNA"/>
</dbReference>
<accession>A0A419SQ32</accession>
<keyword evidence="1" id="KW-0808">Transferase</keyword>
<dbReference type="Proteomes" id="UP000284219">
    <property type="component" value="Unassembled WGS sequence"/>
</dbReference>
<evidence type="ECO:0000313" key="1">
    <source>
        <dbReference type="EMBL" id="RKD26512.1"/>
    </source>
</evidence>
<keyword evidence="1" id="KW-0489">Methyltransferase</keyword>
<keyword evidence="2" id="KW-1185">Reference proteome</keyword>